<accession>A0A2R9T0S7</accession>
<dbReference type="KEGG" id="pvo:PVOR_04413"/>
<keyword evidence="1" id="KW-0472">Membrane</keyword>
<keyword evidence="1" id="KW-0812">Transmembrane</keyword>
<name>A0A2R9T0S7_9BACL</name>
<dbReference type="EMBL" id="ADHJ01000008">
    <property type="protein sequence ID" value="EFU43198.1"/>
    <property type="molecule type" value="Genomic_DNA"/>
</dbReference>
<feature type="transmembrane region" description="Helical" evidence="1">
    <location>
        <begin position="7"/>
        <end position="28"/>
    </location>
</feature>
<keyword evidence="1" id="KW-1133">Transmembrane helix</keyword>
<comment type="caution">
    <text evidence="2">The sequence shown here is derived from an EMBL/GenBank/DDBJ whole genome shotgun (WGS) entry which is preliminary data.</text>
</comment>
<evidence type="ECO:0000256" key="1">
    <source>
        <dbReference type="SAM" id="Phobius"/>
    </source>
</evidence>
<sequence length="36" mass="4133">MQDFYMVLILGGTYGLFMLFMSWCGRVVSEPEADQP</sequence>
<gene>
    <name evidence="2" type="ORF">PVOR_04413</name>
</gene>
<dbReference type="Proteomes" id="UP000003094">
    <property type="component" value="Unassembled WGS sequence"/>
</dbReference>
<keyword evidence="3" id="KW-1185">Reference proteome</keyword>
<protein>
    <submittedName>
        <fullName evidence="2">Uncharacterized protein</fullName>
    </submittedName>
</protein>
<dbReference type="AlphaFoldDB" id="A0A2R9T0S7"/>
<proteinExistence type="predicted"/>
<evidence type="ECO:0000313" key="2">
    <source>
        <dbReference type="EMBL" id="EFU43198.1"/>
    </source>
</evidence>
<organism evidence="2 3">
    <name type="scientific">Paenibacillus vortex V453</name>
    <dbReference type="NCBI Taxonomy" id="715225"/>
    <lineage>
        <taxon>Bacteria</taxon>
        <taxon>Bacillati</taxon>
        <taxon>Bacillota</taxon>
        <taxon>Bacilli</taxon>
        <taxon>Bacillales</taxon>
        <taxon>Paenibacillaceae</taxon>
        <taxon>Paenibacillus</taxon>
    </lineage>
</organism>
<evidence type="ECO:0000313" key="3">
    <source>
        <dbReference type="Proteomes" id="UP000003094"/>
    </source>
</evidence>
<reference evidence="2 3" key="1">
    <citation type="journal article" date="2010" name="BMC Genomics">
        <title>Genome sequence of the pattern forming Paenibacillus vortex bacterium reveals potential for thriving in complex environments.</title>
        <authorList>
            <person name="Sirota-Madi A."/>
            <person name="Olender T."/>
            <person name="Helman Y."/>
            <person name="Ingham C."/>
            <person name="Brainis I."/>
            <person name="Roth D."/>
            <person name="Hagi E."/>
            <person name="Brodsky L."/>
            <person name="Leshkowitz D."/>
            <person name="Galatenko V."/>
            <person name="Nikolaev V."/>
            <person name="Mugasimangalam R.C."/>
            <person name="Bransburg-Zabary S."/>
            <person name="Gutnick D.L."/>
            <person name="Lancet D."/>
            <person name="Ben-Jacob E."/>
        </authorList>
    </citation>
    <scope>NUCLEOTIDE SEQUENCE [LARGE SCALE GENOMIC DNA]</scope>
    <source>
        <strain evidence="2 3">V453</strain>
    </source>
</reference>